<evidence type="ECO:0000313" key="3">
    <source>
        <dbReference type="Proteomes" id="UP000316612"/>
    </source>
</evidence>
<sequence>MPSSADLEELFALCSDERLWAHRPSSRHQSPEQTKTMMDAWCNSWDECGLGTWVIRAREGEKLIGYGGCSLIGGSYWNLGYRFAVASQGQGFATEIARAAVERAREKLPAVPVAASILEHNPASSAVAQKLGFTLAYRGLDEGNPDPKAIRLIYADRALSFEQIAQIAAPSH</sequence>
<reference evidence="2 3" key="1">
    <citation type="submission" date="2019-06" db="EMBL/GenBank/DDBJ databases">
        <title>Whole genome shotgun sequence of Glutamicibacter uratoxydans NBRC 15515.</title>
        <authorList>
            <person name="Hosoyama A."/>
            <person name="Uohara A."/>
            <person name="Ohji S."/>
            <person name="Ichikawa N."/>
        </authorList>
    </citation>
    <scope>NUCLEOTIDE SEQUENCE [LARGE SCALE GENOMIC DNA]</scope>
    <source>
        <strain evidence="2 3">NBRC 15515</strain>
    </source>
</reference>
<comment type="caution">
    <text evidence="2">The sequence shown here is derived from an EMBL/GenBank/DDBJ whole genome shotgun (WGS) entry which is preliminary data.</text>
</comment>
<organism evidence="2 3">
    <name type="scientific">Glutamicibacter uratoxydans</name>
    <name type="common">Arthrobacter uratoxydans</name>
    <dbReference type="NCBI Taxonomy" id="43667"/>
    <lineage>
        <taxon>Bacteria</taxon>
        <taxon>Bacillati</taxon>
        <taxon>Actinomycetota</taxon>
        <taxon>Actinomycetes</taxon>
        <taxon>Micrococcales</taxon>
        <taxon>Micrococcaceae</taxon>
        <taxon>Glutamicibacter</taxon>
    </lineage>
</organism>
<evidence type="ECO:0000259" key="1">
    <source>
        <dbReference type="PROSITE" id="PS51186"/>
    </source>
</evidence>
<dbReference type="EMBL" id="BJNY01000012">
    <property type="protein sequence ID" value="GED06752.1"/>
    <property type="molecule type" value="Genomic_DNA"/>
</dbReference>
<dbReference type="InterPro" id="IPR000182">
    <property type="entry name" value="GNAT_dom"/>
</dbReference>
<dbReference type="PANTHER" id="PTHR43792">
    <property type="entry name" value="GNAT FAMILY, PUTATIVE (AFU_ORTHOLOGUE AFUA_3G00765)-RELATED-RELATED"/>
    <property type="match status" value="1"/>
</dbReference>
<dbReference type="Gene3D" id="3.40.630.30">
    <property type="match status" value="1"/>
</dbReference>
<dbReference type="Pfam" id="PF13302">
    <property type="entry name" value="Acetyltransf_3"/>
    <property type="match status" value="1"/>
</dbReference>
<keyword evidence="3" id="KW-1185">Reference proteome</keyword>
<dbReference type="RefSeq" id="WP_343883670.1">
    <property type="nucleotide sequence ID" value="NZ_BAAAJL010000006.1"/>
</dbReference>
<protein>
    <recommendedName>
        <fullName evidence="1">N-acetyltransferase domain-containing protein</fullName>
    </recommendedName>
</protein>
<dbReference type="InterPro" id="IPR016181">
    <property type="entry name" value="Acyl_CoA_acyltransferase"/>
</dbReference>
<dbReference type="PROSITE" id="PS51186">
    <property type="entry name" value="GNAT"/>
    <property type="match status" value="1"/>
</dbReference>
<dbReference type="Proteomes" id="UP000316612">
    <property type="component" value="Unassembled WGS sequence"/>
</dbReference>
<accession>A0A4Y4DN70</accession>
<dbReference type="InterPro" id="IPR051531">
    <property type="entry name" value="N-acetyltransferase"/>
</dbReference>
<dbReference type="AlphaFoldDB" id="A0A4Y4DN70"/>
<gene>
    <name evidence="2" type="ORF">AUR04nite_22840</name>
</gene>
<dbReference type="PANTHER" id="PTHR43792:SF1">
    <property type="entry name" value="N-ACETYLTRANSFERASE DOMAIN-CONTAINING PROTEIN"/>
    <property type="match status" value="1"/>
</dbReference>
<evidence type="ECO:0000313" key="2">
    <source>
        <dbReference type="EMBL" id="GED06752.1"/>
    </source>
</evidence>
<proteinExistence type="predicted"/>
<name>A0A4Y4DN70_GLUUR</name>
<feature type="domain" description="N-acetyltransferase" evidence="1">
    <location>
        <begin position="1"/>
        <end position="157"/>
    </location>
</feature>
<dbReference type="SUPFAM" id="SSF55729">
    <property type="entry name" value="Acyl-CoA N-acyltransferases (Nat)"/>
    <property type="match status" value="1"/>
</dbReference>
<dbReference type="GO" id="GO:0016747">
    <property type="term" value="F:acyltransferase activity, transferring groups other than amino-acyl groups"/>
    <property type="evidence" value="ECO:0007669"/>
    <property type="project" value="InterPro"/>
</dbReference>
<dbReference type="CDD" id="cd04301">
    <property type="entry name" value="NAT_SF"/>
    <property type="match status" value="1"/>
</dbReference>